<keyword evidence="4" id="KW-1185">Reference proteome</keyword>
<dbReference type="Gene3D" id="1.20.144.10">
    <property type="entry name" value="Phosphatidic acid phosphatase type 2/haloperoxidase"/>
    <property type="match status" value="2"/>
</dbReference>
<dbReference type="InterPro" id="IPR036938">
    <property type="entry name" value="PAP2/HPO_sf"/>
</dbReference>
<dbReference type="SMART" id="SM00014">
    <property type="entry name" value="acidPPc"/>
    <property type="match status" value="1"/>
</dbReference>
<feature type="transmembrane region" description="Helical" evidence="1">
    <location>
        <begin position="21"/>
        <end position="42"/>
    </location>
</feature>
<protein>
    <submittedName>
        <fullName evidence="3">Phosphatase PAP2 family protein</fullName>
    </submittedName>
</protein>
<sequence>MHSAPAPAPAPPPPVRPRRVTAARAAIVLGAASAVLVALVAAKWGPLYSFDRTVAVGLHRQAVADPGLTHANRVLTDWVWDPWTMRALTAVAVVVVWLRRERLLALWVAVTSAVGAGVSQAMKSAVGRSRPHWPDPVDSAHFAAFPSGHALTATVTCGLVLWLVRRHGVSGWAWATILTLAVVSVVGVGFTRMWLGVHWGSDVLGGWLVGGLLVALSVAGYERLALSRAR</sequence>
<dbReference type="RefSeq" id="WP_344280647.1">
    <property type="nucleotide sequence ID" value="NZ_BAAAKV010000049.1"/>
</dbReference>
<dbReference type="EMBL" id="BAAAKV010000049">
    <property type="protein sequence ID" value="GAA1185513.1"/>
    <property type="molecule type" value="Genomic_DNA"/>
</dbReference>
<feature type="transmembrane region" description="Helical" evidence="1">
    <location>
        <begin position="103"/>
        <end position="122"/>
    </location>
</feature>
<proteinExistence type="predicted"/>
<evidence type="ECO:0000313" key="4">
    <source>
        <dbReference type="Proteomes" id="UP001501371"/>
    </source>
</evidence>
<feature type="transmembrane region" description="Helical" evidence="1">
    <location>
        <begin position="142"/>
        <end position="164"/>
    </location>
</feature>
<evidence type="ECO:0000313" key="3">
    <source>
        <dbReference type="EMBL" id="GAA1185513.1"/>
    </source>
</evidence>
<keyword evidence="1" id="KW-0472">Membrane</keyword>
<feature type="transmembrane region" description="Helical" evidence="1">
    <location>
        <begin position="171"/>
        <end position="191"/>
    </location>
</feature>
<dbReference type="Proteomes" id="UP001501371">
    <property type="component" value="Unassembled WGS sequence"/>
</dbReference>
<dbReference type="InterPro" id="IPR000326">
    <property type="entry name" value="PAP2/HPO"/>
</dbReference>
<keyword evidence="1" id="KW-1133">Transmembrane helix</keyword>
<feature type="transmembrane region" description="Helical" evidence="1">
    <location>
        <begin position="203"/>
        <end position="221"/>
    </location>
</feature>
<reference evidence="3 4" key="1">
    <citation type="journal article" date="2019" name="Int. J. Syst. Evol. Microbiol.">
        <title>The Global Catalogue of Microorganisms (GCM) 10K type strain sequencing project: providing services to taxonomists for standard genome sequencing and annotation.</title>
        <authorList>
            <consortium name="The Broad Institute Genomics Platform"/>
            <consortium name="The Broad Institute Genome Sequencing Center for Infectious Disease"/>
            <person name="Wu L."/>
            <person name="Ma J."/>
        </authorList>
    </citation>
    <scope>NUCLEOTIDE SEQUENCE [LARGE SCALE GENOMIC DNA]</scope>
    <source>
        <strain evidence="3 4">JCM 12696</strain>
    </source>
</reference>
<evidence type="ECO:0000259" key="2">
    <source>
        <dbReference type="SMART" id="SM00014"/>
    </source>
</evidence>
<dbReference type="PANTHER" id="PTHR14969:SF13">
    <property type="entry name" value="AT30094P"/>
    <property type="match status" value="1"/>
</dbReference>
<comment type="caution">
    <text evidence="3">The sequence shown here is derived from an EMBL/GenBank/DDBJ whole genome shotgun (WGS) entry which is preliminary data.</text>
</comment>
<name>A0ABN1UZV0_9ACTN</name>
<organism evidence="3 4">
    <name type="scientific">Streptomyces hebeiensis</name>
    <dbReference type="NCBI Taxonomy" id="229486"/>
    <lineage>
        <taxon>Bacteria</taxon>
        <taxon>Bacillati</taxon>
        <taxon>Actinomycetota</taxon>
        <taxon>Actinomycetes</taxon>
        <taxon>Kitasatosporales</taxon>
        <taxon>Streptomycetaceae</taxon>
        <taxon>Streptomyces</taxon>
    </lineage>
</organism>
<accession>A0ABN1UZV0</accession>
<dbReference type="Pfam" id="PF01569">
    <property type="entry name" value="PAP2"/>
    <property type="match status" value="1"/>
</dbReference>
<evidence type="ECO:0000256" key="1">
    <source>
        <dbReference type="SAM" id="Phobius"/>
    </source>
</evidence>
<keyword evidence="1" id="KW-0812">Transmembrane</keyword>
<gene>
    <name evidence="3" type="ORF">GCM10009654_48910</name>
</gene>
<feature type="domain" description="Phosphatidic acid phosphatase type 2/haloperoxidase" evidence="2">
    <location>
        <begin position="104"/>
        <end position="218"/>
    </location>
</feature>
<dbReference type="SUPFAM" id="SSF48317">
    <property type="entry name" value="Acid phosphatase/Vanadium-dependent haloperoxidase"/>
    <property type="match status" value="1"/>
</dbReference>
<dbReference type="PANTHER" id="PTHR14969">
    <property type="entry name" value="SPHINGOSINE-1-PHOSPHATE PHOSPHOHYDROLASE"/>
    <property type="match status" value="1"/>
</dbReference>